<evidence type="ECO:0000313" key="3">
    <source>
        <dbReference type="Proteomes" id="UP000184480"/>
    </source>
</evidence>
<protein>
    <recommendedName>
        <fullName evidence="4">DUF2752 domain-containing protein</fullName>
    </recommendedName>
</protein>
<feature type="transmembrane region" description="Helical" evidence="1">
    <location>
        <begin position="125"/>
        <end position="143"/>
    </location>
</feature>
<reference evidence="3" key="1">
    <citation type="submission" date="2016-11" db="EMBL/GenBank/DDBJ databases">
        <authorList>
            <person name="Varghese N."/>
            <person name="Submissions S."/>
        </authorList>
    </citation>
    <scope>NUCLEOTIDE SEQUENCE [LARGE SCALE GENOMIC DNA]</scope>
    <source>
        <strain evidence="3">DSM 27370</strain>
    </source>
</reference>
<name>A0A1M4U9L5_9BACT</name>
<dbReference type="EMBL" id="FQUC01000001">
    <property type="protein sequence ID" value="SHE53253.1"/>
    <property type="molecule type" value="Genomic_DNA"/>
</dbReference>
<accession>A0A1M4U9L5</accession>
<feature type="transmembrane region" description="Helical" evidence="1">
    <location>
        <begin position="83"/>
        <end position="104"/>
    </location>
</feature>
<keyword evidence="1" id="KW-0472">Membrane</keyword>
<dbReference type="Pfam" id="PF10825">
    <property type="entry name" value="DUF2752"/>
    <property type="match status" value="1"/>
</dbReference>
<keyword evidence="1" id="KW-1133">Transmembrane helix</keyword>
<gene>
    <name evidence="2" type="ORF">SAMN05444362_101539</name>
</gene>
<dbReference type="AlphaFoldDB" id="A0A1M4U9L5"/>
<dbReference type="InterPro" id="IPR021215">
    <property type="entry name" value="DUF2752"/>
</dbReference>
<proteinExistence type="predicted"/>
<feature type="transmembrane region" description="Helical" evidence="1">
    <location>
        <begin position="21"/>
        <end position="40"/>
    </location>
</feature>
<dbReference type="OrthoDB" id="9815897at2"/>
<keyword evidence="1" id="KW-0812">Transmembrane</keyword>
<dbReference type="Proteomes" id="UP000184480">
    <property type="component" value="Unassembled WGS sequence"/>
</dbReference>
<evidence type="ECO:0000313" key="2">
    <source>
        <dbReference type="EMBL" id="SHE53253.1"/>
    </source>
</evidence>
<organism evidence="2 3">
    <name type="scientific">Dysgonomonas macrotermitis</name>
    <dbReference type="NCBI Taxonomy" id="1346286"/>
    <lineage>
        <taxon>Bacteria</taxon>
        <taxon>Pseudomonadati</taxon>
        <taxon>Bacteroidota</taxon>
        <taxon>Bacteroidia</taxon>
        <taxon>Bacteroidales</taxon>
        <taxon>Dysgonomonadaceae</taxon>
        <taxon>Dysgonomonas</taxon>
    </lineage>
</organism>
<dbReference type="RefSeq" id="WP_062175607.1">
    <property type="nucleotide sequence ID" value="NZ_BBXL01000001.1"/>
</dbReference>
<evidence type="ECO:0008006" key="4">
    <source>
        <dbReference type="Google" id="ProtNLM"/>
    </source>
</evidence>
<sequence>MACNTNNPFDFLIKKSRQYPYNTLIAIVSIIAGYTILLFMDYSFNHEYKTVCPFKLITGIPCPGCGMGRASIALIHGNITHSLYYNILCIPFTLSVIAAFIWLIKDLLTGYESFFRFIRRPVSKKYLILLFLIIILTWILNIYHQI</sequence>
<dbReference type="STRING" id="1346286.SAMN05444362_101539"/>
<evidence type="ECO:0000256" key="1">
    <source>
        <dbReference type="SAM" id="Phobius"/>
    </source>
</evidence>
<keyword evidence="3" id="KW-1185">Reference proteome</keyword>